<evidence type="ECO:0000256" key="4">
    <source>
        <dbReference type="ARBA" id="ARBA00023136"/>
    </source>
</evidence>
<dbReference type="GO" id="GO:0009279">
    <property type="term" value="C:cell outer membrane"/>
    <property type="evidence" value="ECO:0007669"/>
    <property type="project" value="UniProtKB-SubCell"/>
</dbReference>
<feature type="domain" description="RagB/SusD" evidence="6">
    <location>
        <begin position="345"/>
        <end position="426"/>
    </location>
</feature>
<accession>A0A7W8ZJ51</accession>
<comment type="similarity">
    <text evidence="2">Belongs to the SusD family.</text>
</comment>
<name>A0A7W8ZJ51_9SPHI</name>
<comment type="subcellular location">
    <subcellularLocation>
        <location evidence="1">Cell outer membrane</location>
    </subcellularLocation>
</comment>
<keyword evidence="4" id="KW-0472">Membrane</keyword>
<dbReference type="RefSeq" id="WP_183879296.1">
    <property type="nucleotide sequence ID" value="NZ_JACHCE010000001.1"/>
</dbReference>
<evidence type="ECO:0000256" key="3">
    <source>
        <dbReference type="ARBA" id="ARBA00022729"/>
    </source>
</evidence>
<reference evidence="7 8" key="1">
    <citation type="submission" date="2020-08" db="EMBL/GenBank/DDBJ databases">
        <title>Genomic Encyclopedia of Type Strains, Phase IV (KMG-V): Genome sequencing to study the core and pangenomes of soil and plant-associated prokaryotes.</title>
        <authorList>
            <person name="Whitman W."/>
        </authorList>
    </citation>
    <scope>NUCLEOTIDE SEQUENCE [LARGE SCALE GENOMIC DNA]</scope>
    <source>
        <strain evidence="7 8">S3M1</strain>
    </source>
</reference>
<gene>
    <name evidence="7" type="ORF">HDE68_000896</name>
</gene>
<dbReference type="EMBL" id="JACHCE010000001">
    <property type="protein sequence ID" value="MBB5635011.1"/>
    <property type="molecule type" value="Genomic_DNA"/>
</dbReference>
<dbReference type="PROSITE" id="PS51257">
    <property type="entry name" value="PROKAR_LIPOPROTEIN"/>
    <property type="match status" value="1"/>
</dbReference>
<dbReference type="InterPro" id="IPR011990">
    <property type="entry name" value="TPR-like_helical_dom_sf"/>
</dbReference>
<evidence type="ECO:0000259" key="6">
    <source>
        <dbReference type="Pfam" id="PF07980"/>
    </source>
</evidence>
<organism evidence="7 8">
    <name type="scientific">Pedobacter cryoconitis</name>
    <dbReference type="NCBI Taxonomy" id="188932"/>
    <lineage>
        <taxon>Bacteria</taxon>
        <taxon>Pseudomonadati</taxon>
        <taxon>Bacteroidota</taxon>
        <taxon>Sphingobacteriia</taxon>
        <taxon>Sphingobacteriales</taxon>
        <taxon>Sphingobacteriaceae</taxon>
        <taxon>Pedobacter</taxon>
    </lineage>
</organism>
<evidence type="ECO:0000256" key="1">
    <source>
        <dbReference type="ARBA" id="ARBA00004442"/>
    </source>
</evidence>
<keyword evidence="5" id="KW-0998">Cell outer membrane</keyword>
<comment type="caution">
    <text evidence="7">The sequence shown here is derived from an EMBL/GenBank/DDBJ whole genome shotgun (WGS) entry which is preliminary data.</text>
</comment>
<sequence length="454" mass="49868">MTRINNKLSIVAGIAILCIAFSCKSTIDNPEINNPNGAELSTVLKNATRSQIIQLATGTFSAMRTGYNTSPGNGTSSYESYCKVAGTLGREVYVMNQSETRWVNELAGLNGTLDPGAFYNGYYFSFSSARQTAAILQQSAMNTGSINSQEKSGIQGFSNTIIAFEMLHILNMQGKNGIRTDLTNYLKPGPFVSYDASLTAIKNLLDTAQEQLKQGGNSFMFNAPPGFAGFDTPLTFIQFNRAIAARVAIYQQDWQAALTDLNSSYFKIDGSLSTGPVFNWGVTPDVLNPLYQALNNSVSVVANNSFIKDAEPGDMRLNKVTQRSSALNLVGITGSYDVSLYPSNRSPVSIIRNEELVLIYAECMIQLGQLQNAVQALNVIRTHAGNLPAYSGLVTKPALIDELLKQRRYSLFYEGHRWIDMRRYNRLNQLPIDQTGQTIFDAMPVPLAEVNWGK</sequence>
<dbReference type="InterPro" id="IPR012944">
    <property type="entry name" value="SusD_RagB_dom"/>
</dbReference>
<dbReference type="Gene3D" id="1.25.40.390">
    <property type="match status" value="1"/>
</dbReference>
<evidence type="ECO:0000313" key="7">
    <source>
        <dbReference type="EMBL" id="MBB5635011.1"/>
    </source>
</evidence>
<dbReference type="Proteomes" id="UP000537204">
    <property type="component" value="Unassembled WGS sequence"/>
</dbReference>
<dbReference type="AlphaFoldDB" id="A0A7W8ZJ51"/>
<dbReference type="Pfam" id="PF07980">
    <property type="entry name" value="SusD_RagB"/>
    <property type="match status" value="1"/>
</dbReference>
<evidence type="ECO:0000313" key="8">
    <source>
        <dbReference type="Proteomes" id="UP000537204"/>
    </source>
</evidence>
<dbReference type="CDD" id="cd08977">
    <property type="entry name" value="SusD"/>
    <property type="match status" value="1"/>
</dbReference>
<keyword evidence="3" id="KW-0732">Signal</keyword>
<protein>
    <recommendedName>
        <fullName evidence="6">RagB/SusD domain-containing protein</fullName>
    </recommendedName>
</protein>
<proteinExistence type="inferred from homology"/>
<evidence type="ECO:0000256" key="2">
    <source>
        <dbReference type="ARBA" id="ARBA00006275"/>
    </source>
</evidence>
<dbReference type="SUPFAM" id="SSF48452">
    <property type="entry name" value="TPR-like"/>
    <property type="match status" value="1"/>
</dbReference>
<evidence type="ECO:0000256" key="5">
    <source>
        <dbReference type="ARBA" id="ARBA00023237"/>
    </source>
</evidence>